<proteinExistence type="predicted"/>
<dbReference type="Proteomes" id="UP000008631">
    <property type="component" value="Chromosome"/>
</dbReference>
<reference evidence="2 3" key="2">
    <citation type="journal article" date="2011" name="Stand. Genomic Sci.">
        <title>Complete genome sequence of Isosphaera pallida type strain (IS1B).</title>
        <authorList>
            <consortium name="US DOE Joint Genome Institute (JGI-PGF)"/>
            <person name="Goker M."/>
            <person name="Cleland D."/>
            <person name="Saunders E."/>
            <person name="Lapidus A."/>
            <person name="Nolan M."/>
            <person name="Lucas S."/>
            <person name="Hammon N."/>
            <person name="Deshpande S."/>
            <person name="Cheng J.F."/>
            <person name="Tapia R."/>
            <person name="Han C."/>
            <person name="Goodwin L."/>
            <person name="Pitluck S."/>
            <person name="Liolios K."/>
            <person name="Pagani I."/>
            <person name="Ivanova N."/>
            <person name="Mavromatis K."/>
            <person name="Pati A."/>
            <person name="Chen A."/>
            <person name="Palaniappan K."/>
            <person name="Land M."/>
            <person name="Hauser L."/>
            <person name="Chang Y.J."/>
            <person name="Jeffries C.D."/>
            <person name="Detter J.C."/>
            <person name="Beck B."/>
            <person name="Woyke T."/>
            <person name="Bristow J."/>
            <person name="Eisen J.A."/>
            <person name="Markowitz V."/>
            <person name="Hugenholtz P."/>
            <person name="Kyrpides N.C."/>
            <person name="Klenk H.P."/>
        </authorList>
    </citation>
    <scope>NUCLEOTIDE SEQUENCE [LARGE SCALE GENOMIC DNA]</scope>
    <source>
        <strain evidence="3">ATCC 43644 / DSM 9630 / IS1B</strain>
    </source>
</reference>
<evidence type="ECO:0000256" key="1">
    <source>
        <dbReference type="SAM" id="MobiDB-lite"/>
    </source>
</evidence>
<sequence>MRQCEVAKRTDLPQRLGRESHPNPVDCADGIGKKRKTIGKNVVPHGYSMF</sequence>
<gene>
    <name evidence="2" type="ordered locus">Isop_1878</name>
</gene>
<dbReference type="InParanoid" id="E8R227"/>
<evidence type="ECO:0000313" key="2">
    <source>
        <dbReference type="EMBL" id="ADV62459.1"/>
    </source>
</evidence>
<organism evidence="2 3">
    <name type="scientific">Isosphaera pallida (strain ATCC 43644 / DSM 9630 / IS1B)</name>
    <dbReference type="NCBI Taxonomy" id="575540"/>
    <lineage>
        <taxon>Bacteria</taxon>
        <taxon>Pseudomonadati</taxon>
        <taxon>Planctomycetota</taxon>
        <taxon>Planctomycetia</taxon>
        <taxon>Isosphaerales</taxon>
        <taxon>Isosphaeraceae</taxon>
        <taxon>Isosphaera</taxon>
    </lineage>
</organism>
<dbReference type="HOGENOM" id="CLU_3118698_0_0_0"/>
<accession>E8R227</accession>
<feature type="compositionally biased region" description="Basic and acidic residues" evidence="1">
    <location>
        <begin position="1"/>
        <end position="21"/>
    </location>
</feature>
<dbReference type="AlphaFoldDB" id="E8R227"/>
<protein>
    <submittedName>
        <fullName evidence="2">Uncharacterized protein</fullName>
    </submittedName>
</protein>
<dbReference type="KEGG" id="ipa:Isop_1878"/>
<name>E8R227_ISOPI</name>
<keyword evidence="3" id="KW-1185">Reference proteome</keyword>
<evidence type="ECO:0000313" key="3">
    <source>
        <dbReference type="Proteomes" id="UP000008631"/>
    </source>
</evidence>
<feature type="region of interest" description="Disordered" evidence="1">
    <location>
        <begin position="1"/>
        <end position="32"/>
    </location>
</feature>
<reference key="1">
    <citation type="submission" date="2010-11" db="EMBL/GenBank/DDBJ databases">
        <title>The complete sequence of chromosome of Isophaera pallida ATCC 43644.</title>
        <authorList>
            <consortium name="US DOE Joint Genome Institute (JGI-PGF)"/>
            <person name="Lucas S."/>
            <person name="Copeland A."/>
            <person name="Lapidus A."/>
            <person name="Bruce D."/>
            <person name="Goodwin L."/>
            <person name="Pitluck S."/>
            <person name="Kyrpides N."/>
            <person name="Mavromatis K."/>
            <person name="Pagani I."/>
            <person name="Ivanova N."/>
            <person name="Saunders E."/>
            <person name="Brettin T."/>
            <person name="Detter J.C."/>
            <person name="Han C."/>
            <person name="Tapia R."/>
            <person name="Land M."/>
            <person name="Hauser L."/>
            <person name="Markowitz V."/>
            <person name="Cheng J.-F."/>
            <person name="Hugenholtz P."/>
            <person name="Woyke T."/>
            <person name="Wu D."/>
            <person name="Eisen J.A."/>
        </authorList>
    </citation>
    <scope>NUCLEOTIDE SEQUENCE</scope>
    <source>
        <strain>ATCC 43644</strain>
    </source>
</reference>
<dbReference type="EMBL" id="CP002353">
    <property type="protein sequence ID" value="ADV62459.1"/>
    <property type="molecule type" value="Genomic_DNA"/>
</dbReference>